<name>A0A6G1KFT8_9PLEO</name>
<dbReference type="InterPro" id="IPR051589">
    <property type="entry name" value="Sialate-O-sulfotransferase"/>
</dbReference>
<evidence type="ECO:0000256" key="1">
    <source>
        <dbReference type="ARBA" id="ARBA00022737"/>
    </source>
</evidence>
<evidence type="ECO:0000313" key="5">
    <source>
        <dbReference type="EMBL" id="KAF2711719.1"/>
    </source>
</evidence>
<keyword evidence="1" id="KW-0677">Repeat</keyword>
<dbReference type="PROSITE" id="PS51212">
    <property type="entry name" value="WSC"/>
    <property type="match status" value="4"/>
</dbReference>
<keyword evidence="6" id="KW-1185">Reference proteome</keyword>
<dbReference type="EMBL" id="MU005767">
    <property type="protein sequence ID" value="KAF2711719.1"/>
    <property type="molecule type" value="Genomic_DNA"/>
</dbReference>
<dbReference type="OrthoDB" id="5985073at2759"/>
<feature type="signal peptide" evidence="3">
    <location>
        <begin position="1"/>
        <end position="28"/>
    </location>
</feature>
<dbReference type="SUPFAM" id="SSF50998">
    <property type="entry name" value="Quinoprotein alcohol dehydrogenase-like"/>
    <property type="match status" value="2"/>
</dbReference>
<dbReference type="Proteomes" id="UP000799428">
    <property type="component" value="Unassembled WGS sequence"/>
</dbReference>
<dbReference type="SMART" id="SM00321">
    <property type="entry name" value="WSC"/>
    <property type="match status" value="4"/>
</dbReference>
<feature type="domain" description="WSC" evidence="4">
    <location>
        <begin position="1374"/>
        <end position="1473"/>
    </location>
</feature>
<feature type="chain" id="PRO_5026031524" evidence="3">
    <location>
        <begin position="29"/>
        <end position="1476"/>
    </location>
</feature>
<dbReference type="InterPro" id="IPR002889">
    <property type="entry name" value="WSC_carb-bd"/>
</dbReference>
<dbReference type="InterPro" id="IPR011047">
    <property type="entry name" value="Quinoprotein_ADH-like_sf"/>
</dbReference>
<keyword evidence="3" id="KW-0732">Signal</keyword>
<dbReference type="PANTHER" id="PTHR45964:SF5">
    <property type="entry name" value="WSCD FAMILY MEMBER CG9164"/>
    <property type="match status" value="1"/>
</dbReference>
<reference evidence="5" key="1">
    <citation type="journal article" date="2020" name="Stud. Mycol.">
        <title>101 Dothideomycetes genomes: a test case for predicting lifestyles and emergence of pathogens.</title>
        <authorList>
            <person name="Haridas S."/>
            <person name="Albert R."/>
            <person name="Binder M."/>
            <person name="Bloem J."/>
            <person name="Labutti K."/>
            <person name="Salamov A."/>
            <person name="Andreopoulos B."/>
            <person name="Baker S."/>
            <person name="Barry K."/>
            <person name="Bills G."/>
            <person name="Bluhm B."/>
            <person name="Cannon C."/>
            <person name="Castanera R."/>
            <person name="Culley D."/>
            <person name="Daum C."/>
            <person name="Ezra D."/>
            <person name="Gonzalez J."/>
            <person name="Henrissat B."/>
            <person name="Kuo A."/>
            <person name="Liang C."/>
            <person name="Lipzen A."/>
            <person name="Lutzoni F."/>
            <person name="Magnuson J."/>
            <person name="Mondo S."/>
            <person name="Nolan M."/>
            <person name="Ohm R."/>
            <person name="Pangilinan J."/>
            <person name="Park H.-J."/>
            <person name="Ramirez L."/>
            <person name="Alfaro M."/>
            <person name="Sun H."/>
            <person name="Tritt A."/>
            <person name="Yoshinaga Y."/>
            <person name="Zwiers L.-H."/>
            <person name="Turgeon B."/>
            <person name="Goodwin S."/>
            <person name="Spatafora J."/>
            <person name="Crous P."/>
            <person name="Grigoriev I."/>
        </authorList>
    </citation>
    <scope>NUCLEOTIDE SEQUENCE</scope>
    <source>
        <strain evidence="5">CBS 279.74</strain>
    </source>
</reference>
<organism evidence="5 6">
    <name type="scientific">Pleomassaria siparia CBS 279.74</name>
    <dbReference type="NCBI Taxonomy" id="1314801"/>
    <lineage>
        <taxon>Eukaryota</taxon>
        <taxon>Fungi</taxon>
        <taxon>Dikarya</taxon>
        <taxon>Ascomycota</taxon>
        <taxon>Pezizomycotina</taxon>
        <taxon>Dothideomycetes</taxon>
        <taxon>Pleosporomycetidae</taxon>
        <taxon>Pleosporales</taxon>
        <taxon>Pleomassariaceae</taxon>
        <taxon>Pleomassaria</taxon>
    </lineage>
</organism>
<evidence type="ECO:0000313" key="6">
    <source>
        <dbReference type="Proteomes" id="UP000799428"/>
    </source>
</evidence>
<gene>
    <name evidence="5" type="ORF">K504DRAFT_227806</name>
</gene>
<feature type="region of interest" description="Disordered" evidence="2">
    <location>
        <begin position="1197"/>
        <end position="1222"/>
    </location>
</feature>
<sequence length="1476" mass="156153">MKILLPVMHNLFSKWATFFFAARISALGDTDTVTWGGDNTRCGYQTNHNMDPNVVGSSDFGQIFKTLLPGNFNGMAAEQIFASPLVYTGNDGVQHVYVSTTQNNLYKLNAKTGAIVMSRNLHVPFLQVELESCVDINPLIGITATGVIDPVTGIWYVTSKTYTEQFQNGNFSPTNPPGRLNGRYWQHAVHTEDLSEAAGWPVLIDGTVFRNNPNRMFIGGNQHSRPGALLVGDYLYTGYASHCVQYNYTGAIIGVHKTTGQIIEAYAMEGGPEPNSIRGGGVWMSGGGLAYDGRGSMYFATGNGYASQLKATGNAVPGRTPPTSLEEAAINAKIHADGTLSIIDFFMPWEKTQLDGADKDLGSSPLEILPSDVFSCPNQRRIGVVTGKSGKTYWLDLDNLGGYQMGANSLDAAIQVFQNENSVYVGAGVLPLGGGYVYISVTRYPTHVFKFSCNSAGNAIFTKISDTPDSNAYIVGTGHGTTTSLAGQEGTGLLWTTDVEGQGLRIYNAIPPSNGGNLTKINGFNIPGIAKFSRPAFGDGRVYLGTTRGYIYGFGSPVNSPLNCSSPYSFGPVTLGNVSNPLVVTCKALINTRVDVISLQENANFVLSNIPTLPLTLTSGQTFTFNASCSPLYVGSLSADAAINVTNMTPGFSSRVPVALLGTGYSSKPLLAIAPNTISFAVIAGQPSSVQSSLFLNLGNSELTFTNITFSLVSESGPWIDANLTSDGNWQVGKFVFVDLPRSIGAGKSAPISVIYTPDVPGNDAVYVKGNSDGGWALLDVFGVAGTQPKSVIEFQTTDGSGWVEYVANKPFDFGTVLQPQTRNLLMRITNGGGRNAVPLSITVSKPPYGVPGIIGKSNNIDLAEGISLTAGKSETANLYCNAPASQVNLPNYNGSTVWVLNTGDPVQGKQTIQFSCTAATEQVGPLFINGTAQYGYVGCFKENNPGRQLATQAYADKTNNTIGRCTTTCFGLGYVFAGTQYSQECWCGNAIPIQKDDDKNCNLLCTGNSNQTCGGDGYFHDTAHISLFADSTKFNGNTASPPLQLTQSVGNYVFVGCYTEKSSKTLSDKSTVLNTMTVEICQAFCSMTTPPFQYFGLEYAAECYCGQALNSASTVLDATACNMPCKGSNSEYCGAGGVMQIYGLASTSSVQSTVSSTVKSAVSSTVSTEVTKIMSSALSSDVTTIPLNTDTSASTRTRTNIYTSTTSGLPTTSSAISSSSTTMASSTSSQSLTSSAISMTQSSTAASQSGPTPTPSVGSYTYMGCWTDPINLGYPHVLNTLPVLTNVTSMTPSLCASYCTDFATFGLEYSSECYCGPHPSVNSKKTNESDCNSPCTGDTKSICGAGYRLSLYTSLDPAKISTDPSPPALTLGNYTYANCMVDEPSTRLLPTVFVSADMTNELCIAAAEVGGFKYAGTEYANECWMGNVLSVSGIVIQESNGQVDESQCGMMCAGAKKQPCGGPNRMTFWKRIAGV</sequence>
<protein>
    <submittedName>
        <fullName evidence="5">WSC-domain-containing protein</fullName>
    </submittedName>
</protein>
<accession>A0A6G1KFT8</accession>
<dbReference type="PANTHER" id="PTHR45964">
    <property type="entry name" value="WSCD FAMILY MEMBER CG9164"/>
    <property type="match status" value="1"/>
</dbReference>
<feature type="domain" description="WSC" evidence="4">
    <location>
        <begin position="934"/>
        <end position="1026"/>
    </location>
</feature>
<feature type="domain" description="WSC" evidence="4">
    <location>
        <begin position="1052"/>
        <end position="1146"/>
    </location>
</feature>
<evidence type="ECO:0000259" key="4">
    <source>
        <dbReference type="PROSITE" id="PS51212"/>
    </source>
</evidence>
<proteinExistence type="predicted"/>
<evidence type="ECO:0000256" key="2">
    <source>
        <dbReference type="SAM" id="MobiDB-lite"/>
    </source>
</evidence>
<evidence type="ECO:0000256" key="3">
    <source>
        <dbReference type="SAM" id="SignalP"/>
    </source>
</evidence>
<feature type="domain" description="WSC" evidence="4">
    <location>
        <begin position="1260"/>
        <end position="1356"/>
    </location>
</feature>
<dbReference type="Pfam" id="PF01822">
    <property type="entry name" value="WSC"/>
    <property type="match status" value="4"/>
</dbReference>